<dbReference type="PANTHER" id="PTHR47331:SF4">
    <property type="entry name" value="PEPTIDASE S1 DOMAIN-CONTAINING PROTEIN"/>
    <property type="match status" value="1"/>
</dbReference>
<dbReference type="SUPFAM" id="SSF56672">
    <property type="entry name" value="DNA/RNA polymerases"/>
    <property type="match status" value="1"/>
</dbReference>
<gene>
    <name evidence="1" type="primary">P_1</name>
    <name evidence="1" type="ORF">CM83_2910</name>
</gene>
<organism evidence="1">
    <name type="scientific">Lygus hesperus</name>
    <name type="common">Western plant bug</name>
    <dbReference type="NCBI Taxonomy" id="30085"/>
    <lineage>
        <taxon>Eukaryota</taxon>
        <taxon>Metazoa</taxon>
        <taxon>Ecdysozoa</taxon>
        <taxon>Arthropoda</taxon>
        <taxon>Hexapoda</taxon>
        <taxon>Insecta</taxon>
        <taxon>Pterygota</taxon>
        <taxon>Neoptera</taxon>
        <taxon>Paraneoptera</taxon>
        <taxon>Hemiptera</taxon>
        <taxon>Heteroptera</taxon>
        <taxon>Panheteroptera</taxon>
        <taxon>Cimicomorpha</taxon>
        <taxon>Miridae</taxon>
        <taxon>Mirini</taxon>
        <taxon>Lygus</taxon>
    </lineage>
</organism>
<evidence type="ECO:0000313" key="1">
    <source>
        <dbReference type="EMBL" id="JAG10457.1"/>
    </source>
</evidence>
<dbReference type="AlphaFoldDB" id="A0A0A9WPS7"/>
<dbReference type="GO" id="GO:0071897">
    <property type="term" value="P:DNA biosynthetic process"/>
    <property type="evidence" value="ECO:0007669"/>
    <property type="project" value="UniProtKB-ARBA"/>
</dbReference>
<accession>A0A0A9WPS7</accession>
<feature type="non-terminal residue" evidence="1">
    <location>
        <position position="1"/>
    </location>
</feature>
<protein>
    <submittedName>
        <fullName evidence="1">Protein P</fullName>
    </submittedName>
</protein>
<dbReference type="EMBL" id="GBHO01033147">
    <property type="protein sequence ID" value="JAG10457.1"/>
    <property type="molecule type" value="Transcribed_RNA"/>
</dbReference>
<name>A0A0A9WPS7_LYGHE</name>
<sequence>DPVEEWEIRRVTFGVSSSPFLAQRVLKQLASDEGDSFPLASRAVRESIYIDDFLTGADSEEEAISLRDELISLLQSGGFQLGKWASSSSSLLEGLSLDPKEFVPQDSSAVKVLGLWWNPVEDVFQYRIDATPGPATKREVLSRIARTYDFNGYLSPVIFAMKTILQELWKSNRGWDDPLPSDIHARWEEILQELPLLESVSIPRYILSDSWFRAQLIGFSDGSSLGMGAVLYLRLETNVGIFTHILKSKTKVAPLHTWTIPRLELGAACLLAKLIRTSLPISSTLSVDRIICFSDSTTVLSWIRTPPYLLKMFVSNRVTRILEDCPDASWRHVCGQYNAADPASRGLLPSQLIASSIWWHGPDFLRQPMELWPAQPSLDVADLPEIRRP</sequence>
<dbReference type="PANTHER" id="PTHR47331">
    <property type="entry name" value="PHD-TYPE DOMAIN-CONTAINING PROTEIN"/>
    <property type="match status" value="1"/>
</dbReference>
<feature type="non-terminal residue" evidence="1">
    <location>
        <position position="389"/>
    </location>
</feature>
<reference evidence="1" key="2">
    <citation type="submission" date="2014-07" db="EMBL/GenBank/DDBJ databases">
        <authorList>
            <person name="Hull J."/>
        </authorList>
    </citation>
    <scope>NUCLEOTIDE SEQUENCE</scope>
</reference>
<dbReference type="InterPro" id="IPR043502">
    <property type="entry name" value="DNA/RNA_pol_sf"/>
</dbReference>
<reference evidence="1" key="1">
    <citation type="journal article" date="2014" name="PLoS ONE">
        <title>Transcriptome-Based Identification of ABC Transporters in the Western Tarnished Plant Bug Lygus hesperus.</title>
        <authorList>
            <person name="Hull J.J."/>
            <person name="Chaney K."/>
            <person name="Geib S.M."/>
            <person name="Fabrick J.A."/>
            <person name="Brent C.S."/>
            <person name="Walsh D."/>
            <person name="Lavine L.C."/>
        </authorList>
    </citation>
    <scope>NUCLEOTIDE SEQUENCE</scope>
</reference>
<proteinExistence type="predicted"/>
<dbReference type="Pfam" id="PF05380">
    <property type="entry name" value="Peptidase_A17"/>
    <property type="match status" value="1"/>
</dbReference>
<dbReference type="InterPro" id="IPR008042">
    <property type="entry name" value="Retrotrans_Pao"/>
</dbReference>